<reference evidence="4 6" key="1">
    <citation type="journal article" date="2016" name="Front. Microbiol.">
        <title>Genome Sequence of the Piezophilic, Mesophilic Sulfate-Reducing Bacterium Desulfovibrio indicus J2T.</title>
        <authorList>
            <person name="Cao J."/>
            <person name="Maignien L."/>
            <person name="Shao Z."/>
            <person name="Alain K."/>
            <person name="Jebbar M."/>
        </authorList>
    </citation>
    <scope>NUCLEOTIDE SEQUENCE [LARGE SCALE GENOMIC DNA]</scope>
    <source>
        <strain evidence="4 6">J2</strain>
    </source>
</reference>
<dbReference type="InterPro" id="IPR016181">
    <property type="entry name" value="Acyl_CoA_acyltransferase"/>
</dbReference>
<dbReference type="AlphaFoldDB" id="A0A126QLU6"/>
<dbReference type="Proteomes" id="UP000295506">
    <property type="component" value="Unassembled WGS sequence"/>
</dbReference>
<dbReference type="PROSITE" id="PS51186">
    <property type="entry name" value="GNAT"/>
    <property type="match status" value="1"/>
</dbReference>
<protein>
    <submittedName>
        <fullName evidence="5">Acetyltransferase (GNAT) family protein</fullName>
    </submittedName>
</protein>
<dbReference type="EMBL" id="SOBK01000001">
    <property type="protein sequence ID" value="TDT92043.1"/>
    <property type="molecule type" value="Genomic_DNA"/>
</dbReference>
<evidence type="ECO:0000256" key="1">
    <source>
        <dbReference type="ARBA" id="ARBA00022679"/>
    </source>
</evidence>
<proteinExistence type="predicted"/>
<evidence type="ECO:0000313" key="4">
    <source>
        <dbReference type="EMBL" id="AMK11033.1"/>
    </source>
</evidence>
<keyword evidence="6" id="KW-1185">Reference proteome</keyword>
<dbReference type="InterPro" id="IPR050832">
    <property type="entry name" value="Bact_Acetyltransf"/>
</dbReference>
<evidence type="ECO:0000259" key="3">
    <source>
        <dbReference type="PROSITE" id="PS51186"/>
    </source>
</evidence>
<dbReference type="PANTHER" id="PTHR43877">
    <property type="entry name" value="AMINOALKYLPHOSPHONATE N-ACETYLTRANSFERASE-RELATED-RELATED"/>
    <property type="match status" value="1"/>
</dbReference>
<dbReference type="Proteomes" id="UP000055611">
    <property type="component" value="Chromosome"/>
</dbReference>
<dbReference type="RefSeq" id="WP_066802225.1">
    <property type="nucleotide sequence ID" value="NZ_CP014206.1"/>
</dbReference>
<evidence type="ECO:0000313" key="5">
    <source>
        <dbReference type="EMBL" id="TDT92043.1"/>
    </source>
</evidence>
<name>A0A126QLU6_9BACT</name>
<dbReference type="SUPFAM" id="SSF55729">
    <property type="entry name" value="Acyl-CoA N-acyltransferases (Nat)"/>
    <property type="match status" value="1"/>
</dbReference>
<reference evidence="5 7" key="2">
    <citation type="submission" date="2019-03" db="EMBL/GenBank/DDBJ databases">
        <title>Genomic Encyclopedia of Type Strains, Phase IV (KMG-IV): sequencing the most valuable type-strain genomes for metagenomic binning, comparative biology and taxonomic classification.</title>
        <authorList>
            <person name="Goeker M."/>
        </authorList>
    </citation>
    <scope>NUCLEOTIDE SEQUENCE [LARGE SCALE GENOMIC DNA]</scope>
    <source>
        <strain evidence="5 7">DSM 101483</strain>
    </source>
</reference>
<keyword evidence="1" id="KW-0808">Transferase</keyword>
<feature type="domain" description="N-acetyltransferase" evidence="3">
    <location>
        <begin position="3"/>
        <end position="196"/>
    </location>
</feature>
<dbReference type="CDD" id="cd04301">
    <property type="entry name" value="NAT_SF"/>
    <property type="match status" value="1"/>
</dbReference>
<dbReference type="GO" id="GO:0016747">
    <property type="term" value="F:acyltransferase activity, transferring groups other than amino-acyl groups"/>
    <property type="evidence" value="ECO:0007669"/>
    <property type="project" value="InterPro"/>
</dbReference>
<dbReference type="InterPro" id="IPR000182">
    <property type="entry name" value="GNAT_dom"/>
</dbReference>
<gene>
    <name evidence="4" type="ORF">AWY79_07870</name>
    <name evidence="5" type="ORF">EDC59_101447</name>
</gene>
<accession>A0A126QLU6</accession>
<dbReference type="EMBL" id="CP014206">
    <property type="protein sequence ID" value="AMK11033.1"/>
    <property type="molecule type" value="Genomic_DNA"/>
</dbReference>
<dbReference type="KEGG" id="dej:AWY79_07870"/>
<dbReference type="Pfam" id="PF00583">
    <property type="entry name" value="Acetyltransf_1"/>
    <property type="match status" value="1"/>
</dbReference>
<evidence type="ECO:0000313" key="7">
    <source>
        <dbReference type="Proteomes" id="UP000295506"/>
    </source>
</evidence>
<sequence length="196" mass="22616">MTIEFRPAEAEESNRLTSIVQETSGGLVDYILTGVIPFTKPHLILHSQVVTEDSLYSYRNMVVCEEEGEIIGLILAYPWNQQVASDMTRRYLSKEKYQVVEELLNSAEENSLFINTFWVSEKYRGDGLADVLMDVAAEWARKEGLTRLSLHVWKGNERAVRFYTRHGFVQTRTFSFPDHKLLPYKTGKLQMCKELA</sequence>
<dbReference type="OrthoDB" id="9805924at2"/>
<dbReference type="Gene3D" id="3.40.630.30">
    <property type="match status" value="1"/>
</dbReference>
<organism evidence="5 7">
    <name type="scientific">Pseudodesulfovibrio indicus</name>
    <dbReference type="NCBI Taxonomy" id="1716143"/>
    <lineage>
        <taxon>Bacteria</taxon>
        <taxon>Pseudomonadati</taxon>
        <taxon>Thermodesulfobacteriota</taxon>
        <taxon>Desulfovibrionia</taxon>
        <taxon>Desulfovibrionales</taxon>
        <taxon>Desulfovibrionaceae</taxon>
    </lineage>
</organism>
<keyword evidence="2" id="KW-0012">Acyltransferase</keyword>
<evidence type="ECO:0000256" key="2">
    <source>
        <dbReference type="ARBA" id="ARBA00023315"/>
    </source>
</evidence>
<dbReference type="PANTHER" id="PTHR43877:SF2">
    <property type="entry name" value="AMINOALKYLPHOSPHONATE N-ACETYLTRANSFERASE-RELATED"/>
    <property type="match status" value="1"/>
</dbReference>
<evidence type="ECO:0000313" key="6">
    <source>
        <dbReference type="Proteomes" id="UP000055611"/>
    </source>
</evidence>